<dbReference type="SUPFAM" id="SSF52540">
    <property type="entry name" value="P-loop containing nucleoside triphosphate hydrolases"/>
    <property type="match status" value="1"/>
</dbReference>
<dbReference type="InterPro" id="IPR027417">
    <property type="entry name" value="P-loop_NTPase"/>
</dbReference>
<feature type="domain" description="Double-GTPase 2" evidence="2">
    <location>
        <begin position="7"/>
        <end position="206"/>
    </location>
</feature>
<sequence length="392" mass="44361">MNTYTVIILGPRGSGKTVFLASMYNKLCTQGEGGFFLEVDSTEKSKQLHDLYTQIAFEEKWPSGTRRSEVSEWTFTCHVQTKDLPIYPACKFTYLDYSGGLLTEQTEEDDPKFDEQVKKADALLGLLDGQRLCALMRNEKLGQKWAVNEVSKLLSMMQKSGKPIHFVISKWDIVEKEYTLEQIRDCLVNEISHFKNLVTSYHKAGKPVRLIPVSAVGKDFATLQPDGSMAKNLRILPQPFQVEIPLACVLPDLIQADCKEAINKMREQLNRPVEVKANLSFWEQVGQVVGGGLKAAQEILPTIVDLFVPKKYAILQDTVLKMVDFASEYAEAPAKQKQEAAAKRAEELRQEKEELLKQVQNEETAFKYALSCFLSVQNELNLRFPESDLKLP</sequence>
<dbReference type="EMBL" id="JBHFNQ010000013">
    <property type="protein sequence ID" value="MFB2875522.1"/>
    <property type="molecule type" value="Genomic_DNA"/>
</dbReference>
<dbReference type="Pfam" id="PF19993">
    <property type="entry name" value="DO-GTPase2"/>
    <property type="match status" value="1"/>
</dbReference>
<dbReference type="Proteomes" id="UP001576774">
    <property type="component" value="Unassembled WGS sequence"/>
</dbReference>
<feature type="coiled-coil region" evidence="1">
    <location>
        <begin position="334"/>
        <end position="365"/>
    </location>
</feature>
<dbReference type="CDD" id="cd00882">
    <property type="entry name" value="Ras_like_GTPase"/>
    <property type="match status" value="1"/>
</dbReference>
<evidence type="ECO:0000259" key="2">
    <source>
        <dbReference type="Pfam" id="PF19993"/>
    </source>
</evidence>
<comment type="caution">
    <text evidence="3">The sequence shown here is derived from an EMBL/GenBank/DDBJ whole genome shotgun (WGS) entry which is preliminary data.</text>
</comment>
<accession>A0ABV4WYD5</accession>
<dbReference type="Gene3D" id="3.40.50.300">
    <property type="entry name" value="P-loop containing nucleotide triphosphate hydrolases"/>
    <property type="match status" value="1"/>
</dbReference>
<evidence type="ECO:0000313" key="4">
    <source>
        <dbReference type="Proteomes" id="UP001576774"/>
    </source>
</evidence>
<organism evidence="3 4">
    <name type="scientific">Floridaenema aerugineum BLCC-F46</name>
    <dbReference type="NCBI Taxonomy" id="3153654"/>
    <lineage>
        <taxon>Bacteria</taxon>
        <taxon>Bacillati</taxon>
        <taxon>Cyanobacteriota</taxon>
        <taxon>Cyanophyceae</taxon>
        <taxon>Oscillatoriophycideae</taxon>
        <taxon>Aerosakkonematales</taxon>
        <taxon>Aerosakkonemataceae</taxon>
        <taxon>Floridanema</taxon>
        <taxon>Floridanema aerugineum</taxon>
    </lineage>
</organism>
<keyword evidence="1" id="KW-0175">Coiled coil</keyword>
<reference evidence="3 4" key="1">
    <citation type="submission" date="2024-09" db="EMBL/GenBank/DDBJ databases">
        <title>Floridaenema gen nov. (Aerosakkonemataceae, Aerosakkonematales ord. nov., Cyanobacteria) from benthic tropical and subtropical fresh waters, with the description of four new species.</title>
        <authorList>
            <person name="Moretto J.A."/>
            <person name="Berthold D.E."/>
            <person name="Lefler F.W."/>
            <person name="Huang I.-S."/>
            <person name="Laughinghouse H. IV."/>
        </authorList>
    </citation>
    <scope>NUCLEOTIDE SEQUENCE [LARGE SCALE GENOMIC DNA]</scope>
    <source>
        <strain evidence="3 4">BLCC-F46</strain>
    </source>
</reference>
<name>A0ABV4WYD5_9CYAN</name>
<protein>
    <recommendedName>
        <fullName evidence="2">Double-GTPase 2 domain-containing protein</fullName>
    </recommendedName>
</protein>
<gene>
    <name evidence="3" type="ORF">ACE1CC_01375</name>
</gene>
<proteinExistence type="predicted"/>
<dbReference type="InterPro" id="IPR045528">
    <property type="entry name" value="DO-GTPase2"/>
</dbReference>
<keyword evidence="4" id="KW-1185">Reference proteome</keyword>
<dbReference type="RefSeq" id="WP_413268682.1">
    <property type="nucleotide sequence ID" value="NZ_JBHFNQ010000013.1"/>
</dbReference>
<evidence type="ECO:0000313" key="3">
    <source>
        <dbReference type="EMBL" id="MFB2875522.1"/>
    </source>
</evidence>
<evidence type="ECO:0000256" key="1">
    <source>
        <dbReference type="SAM" id="Coils"/>
    </source>
</evidence>